<dbReference type="EMBL" id="CP000859">
    <property type="protein sequence ID" value="ABW66315.1"/>
    <property type="molecule type" value="Genomic_DNA"/>
</dbReference>
<sequence length="111" mass="12843">MQVTVTFKNLEASEHLKQFVSEKLNKFDRLFDSPAKAEVLLSVEKFRNIAEINLTGDKLNIIGKEETEDMYAAIDLVMDKIEKQIKKNKQKIKQHRPATRKAAKREDTDLP</sequence>
<dbReference type="KEGG" id="dol:Dole_0505"/>
<dbReference type="STRING" id="96561.Dole_0505"/>
<dbReference type="HOGENOM" id="CLU_071472_3_1_7"/>
<protein>
    <recommendedName>
        <fullName evidence="3">Ribosome hibernation promoting factor</fullName>
    </recommendedName>
</protein>
<accession>A8ZTQ1</accession>
<dbReference type="InterPro" id="IPR036567">
    <property type="entry name" value="RHF-like"/>
</dbReference>
<evidence type="ECO:0000256" key="2">
    <source>
        <dbReference type="ARBA" id="ARBA00038695"/>
    </source>
</evidence>
<keyword evidence="6" id="KW-1185">Reference proteome</keyword>
<keyword evidence="1" id="KW-0810">Translation regulation</keyword>
<dbReference type="GO" id="GO:0045900">
    <property type="term" value="P:negative regulation of translational elongation"/>
    <property type="evidence" value="ECO:0007669"/>
    <property type="project" value="TreeGrafter"/>
</dbReference>
<dbReference type="Pfam" id="PF02482">
    <property type="entry name" value="Ribosomal_S30AE"/>
    <property type="match status" value="1"/>
</dbReference>
<evidence type="ECO:0000256" key="1">
    <source>
        <dbReference type="ARBA" id="ARBA00022845"/>
    </source>
</evidence>
<dbReference type="GO" id="GO:0043024">
    <property type="term" value="F:ribosomal small subunit binding"/>
    <property type="evidence" value="ECO:0007669"/>
    <property type="project" value="TreeGrafter"/>
</dbReference>
<proteinExistence type="predicted"/>
<dbReference type="GO" id="GO:0022627">
    <property type="term" value="C:cytosolic small ribosomal subunit"/>
    <property type="evidence" value="ECO:0007669"/>
    <property type="project" value="TreeGrafter"/>
</dbReference>
<feature type="region of interest" description="Disordered" evidence="4">
    <location>
        <begin position="87"/>
        <end position="111"/>
    </location>
</feature>
<dbReference type="OrthoDB" id="9794975at2"/>
<name>A8ZTQ1_DESOH</name>
<gene>
    <name evidence="5" type="ordered locus">Dole_0505</name>
</gene>
<dbReference type="RefSeq" id="WP_012173934.1">
    <property type="nucleotide sequence ID" value="NC_009943.1"/>
</dbReference>
<keyword evidence="5" id="KW-0689">Ribosomal protein</keyword>
<feature type="compositionally biased region" description="Basic residues" evidence="4">
    <location>
        <begin position="87"/>
        <end position="103"/>
    </location>
</feature>
<dbReference type="InterPro" id="IPR050574">
    <property type="entry name" value="HPF/YfiA_ribosome-assoc"/>
</dbReference>
<evidence type="ECO:0000313" key="6">
    <source>
        <dbReference type="Proteomes" id="UP000008561"/>
    </source>
</evidence>
<dbReference type="PANTHER" id="PTHR33231">
    <property type="entry name" value="30S RIBOSOMAL PROTEIN"/>
    <property type="match status" value="1"/>
</dbReference>
<evidence type="ECO:0000313" key="5">
    <source>
        <dbReference type="EMBL" id="ABW66315.1"/>
    </source>
</evidence>
<dbReference type="InterPro" id="IPR003489">
    <property type="entry name" value="RHF/RaiA"/>
</dbReference>
<dbReference type="Gene3D" id="3.30.160.100">
    <property type="entry name" value="Ribosome hibernation promotion factor-like"/>
    <property type="match status" value="1"/>
</dbReference>
<dbReference type="CDD" id="cd00552">
    <property type="entry name" value="RaiA"/>
    <property type="match status" value="1"/>
</dbReference>
<reference evidence="5 6" key="1">
    <citation type="submission" date="2007-10" db="EMBL/GenBank/DDBJ databases">
        <title>Complete sequence of Desulfococcus oleovorans Hxd3.</title>
        <authorList>
            <consortium name="US DOE Joint Genome Institute"/>
            <person name="Copeland A."/>
            <person name="Lucas S."/>
            <person name="Lapidus A."/>
            <person name="Barry K."/>
            <person name="Glavina del Rio T."/>
            <person name="Dalin E."/>
            <person name="Tice H."/>
            <person name="Pitluck S."/>
            <person name="Kiss H."/>
            <person name="Brettin T."/>
            <person name="Bruce D."/>
            <person name="Detter J.C."/>
            <person name="Han C."/>
            <person name="Schmutz J."/>
            <person name="Larimer F."/>
            <person name="Land M."/>
            <person name="Hauser L."/>
            <person name="Kyrpides N."/>
            <person name="Kim E."/>
            <person name="Wawrik B."/>
            <person name="Richardson P."/>
        </authorList>
    </citation>
    <scope>NUCLEOTIDE SEQUENCE [LARGE SCALE GENOMIC DNA]</scope>
    <source>
        <strain evidence="6">DSM 6200 / JCM 39069 / Hxd3</strain>
    </source>
</reference>
<dbReference type="NCBIfam" id="TIGR00741">
    <property type="entry name" value="yfiA"/>
    <property type="match status" value="1"/>
</dbReference>
<evidence type="ECO:0000256" key="3">
    <source>
        <dbReference type="ARBA" id="ARBA00041148"/>
    </source>
</evidence>
<dbReference type="SUPFAM" id="SSF69754">
    <property type="entry name" value="Ribosome binding protein Y (YfiA homologue)"/>
    <property type="match status" value="1"/>
</dbReference>
<dbReference type="PANTHER" id="PTHR33231:SF1">
    <property type="entry name" value="30S RIBOSOMAL PROTEIN"/>
    <property type="match status" value="1"/>
</dbReference>
<dbReference type="Proteomes" id="UP000008561">
    <property type="component" value="Chromosome"/>
</dbReference>
<keyword evidence="5" id="KW-0687">Ribonucleoprotein</keyword>
<dbReference type="eggNOG" id="COG1544">
    <property type="taxonomic scope" value="Bacteria"/>
</dbReference>
<comment type="subunit">
    <text evidence="2">Associates exclusively with 100S ribosomes, which are dimers of 70S ribosomes.</text>
</comment>
<dbReference type="AlphaFoldDB" id="A8ZTQ1"/>
<evidence type="ECO:0000256" key="4">
    <source>
        <dbReference type="SAM" id="MobiDB-lite"/>
    </source>
</evidence>
<organism evidence="5 6">
    <name type="scientific">Desulfosudis oleivorans (strain DSM 6200 / JCM 39069 / Hxd3)</name>
    <name type="common">Desulfococcus oleovorans</name>
    <dbReference type="NCBI Taxonomy" id="96561"/>
    <lineage>
        <taxon>Bacteria</taxon>
        <taxon>Pseudomonadati</taxon>
        <taxon>Thermodesulfobacteriota</taxon>
        <taxon>Desulfobacteria</taxon>
        <taxon>Desulfobacterales</taxon>
        <taxon>Desulfosudaceae</taxon>
        <taxon>Desulfosudis</taxon>
    </lineage>
</organism>